<keyword evidence="2" id="KW-1185">Reference proteome</keyword>
<reference evidence="1 2" key="1">
    <citation type="submission" date="2018-04" db="EMBL/GenBank/DDBJ databases">
        <title>Flavobacterium sp. nov., isolated from glacier ice.</title>
        <authorList>
            <person name="Liu Q."/>
            <person name="Xin Y.-H."/>
        </authorList>
    </citation>
    <scope>NUCLEOTIDE SEQUENCE [LARGE SCALE GENOMIC DNA]</scope>
    <source>
        <strain evidence="1 2">RB1R5</strain>
    </source>
</reference>
<dbReference type="EMBL" id="QCZI01000001">
    <property type="protein sequence ID" value="PWA07475.1"/>
    <property type="molecule type" value="Genomic_DNA"/>
</dbReference>
<gene>
    <name evidence="1" type="ORF">DB895_01805</name>
</gene>
<organism evidence="1 2">
    <name type="scientific">Flavobacterium psychrotolerans</name>
    <dbReference type="NCBI Taxonomy" id="2169410"/>
    <lineage>
        <taxon>Bacteria</taxon>
        <taxon>Pseudomonadati</taxon>
        <taxon>Bacteroidota</taxon>
        <taxon>Flavobacteriia</taxon>
        <taxon>Flavobacteriales</taxon>
        <taxon>Flavobacteriaceae</taxon>
        <taxon>Flavobacterium</taxon>
    </lineage>
</organism>
<protein>
    <recommendedName>
        <fullName evidence="3">Cyclase</fullName>
    </recommendedName>
</protein>
<dbReference type="Proteomes" id="UP000245449">
    <property type="component" value="Unassembled WGS sequence"/>
</dbReference>
<evidence type="ECO:0000313" key="2">
    <source>
        <dbReference type="Proteomes" id="UP000245449"/>
    </source>
</evidence>
<comment type="caution">
    <text evidence="1">The sequence shown here is derived from an EMBL/GenBank/DDBJ whole genome shotgun (WGS) entry which is preliminary data.</text>
</comment>
<evidence type="ECO:0008006" key="3">
    <source>
        <dbReference type="Google" id="ProtNLM"/>
    </source>
</evidence>
<dbReference type="PROSITE" id="PS51257">
    <property type="entry name" value="PROKAR_LIPOPROTEIN"/>
    <property type="match status" value="1"/>
</dbReference>
<sequence length="247" mass="28155">MMLNNLKNNKMINVKTLVRPVLVFVFALAFLSCKNNKMEKTEPLKTEDTVAAVAVFMPFKIIMIKHKVADYGKWRKVYDAHDSIRQVYGIEHYVIGKGIEDANMILTVDKFNDLMKAKDFSALPFLKTAMKNAGVVGKPEFSYFDVIRNDDSKIEQKERLMVTHRVKDFDAWLKVYDAEGTAKRMSEGFIDRGMARGIEDPNVVTIVFAITDMKKAKASITSEAKKKLMKEAGVEGSPQLFYYTIEE</sequence>
<dbReference type="AlphaFoldDB" id="A0A2U1JR33"/>
<name>A0A2U1JR33_9FLAO</name>
<evidence type="ECO:0000313" key="1">
    <source>
        <dbReference type="EMBL" id="PWA07475.1"/>
    </source>
</evidence>
<proteinExistence type="predicted"/>
<accession>A0A2U1JR33</accession>